<dbReference type="GO" id="GO:0006891">
    <property type="term" value="P:intra-Golgi vesicle-mediated transport"/>
    <property type="evidence" value="ECO:0007669"/>
    <property type="project" value="TreeGrafter"/>
</dbReference>
<dbReference type="GO" id="GO:0006890">
    <property type="term" value="P:retrograde vesicle-mediated transport, Golgi to endoplasmic reticulum"/>
    <property type="evidence" value="ECO:0007669"/>
    <property type="project" value="UniProtKB-UniRule"/>
</dbReference>
<keyword evidence="11" id="KW-0931">ER-Golgi transport</keyword>
<evidence type="ECO:0000256" key="4">
    <source>
        <dbReference type="ARBA" id="ARBA00011775"/>
    </source>
</evidence>
<evidence type="ECO:0000256" key="8">
    <source>
        <dbReference type="ARBA" id="ARBA00023136"/>
    </source>
</evidence>
<evidence type="ECO:0000256" key="1">
    <source>
        <dbReference type="ARBA" id="ARBA00004156"/>
    </source>
</evidence>
<proteinExistence type="inferred from homology"/>
<reference evidence="12" key="2">
    <citation type="journal article" date="2022" name="Hortic Res">
        <title>The genome of Dioscorea zingiberensis sheds light on the biosynthesis, origin and evolution of the medicinally important diosgenin saponins.</title>
        <authorList>
            <person name="Li Y."/>
            <person name="Tan C."/>
            <person name="Li Z."/>
            <person name="Guo J."/>
            <person name="Li S."/>
            <person name="Chen X."/>
            <person name="Wang C."/>
            <person name="Dai X."/>
            <person name="Yang H."/>
            <person name="Song W."/>
            <person name="Hou L."/>
            <person name="Xu J."/>
            <person name="Tong Z."/>
            <person name="Xu A."/>
            <person name="Yuan X."/>
            <person name="Wang W."/>
            <person name="Yang Q."/>
            <person name="Chen L."/>
            <person name="Sun Z."/>
            <person name="Wang K."/>
            <person name="Pan B."/>
            <person name="Chen J."/>
            <person name="Bao Y."/>
            <person name="Liu F."/>
            <person name="Qi X."/>
            <person name="Gang D.R."/>
            <person name="Wen J."/>
            <person name="Li J."/>
        </authorList>
    </citation>
    <scope>NUCLEOTIDE SEQUENCE</scope>
    <source>
        <strain evidence="12">Dzin_1.0</strain>
    </source>
</reference>
<evidence type="ECO:0000256" key="9">
    <source>
        <dbReference type="ARBA" id="ARBA00023329"/>
    </source>
</evidence>
<gene>
    <name evidence="12" type="ORF">J5N97_009493</name>
</gene>
<dbReference type="Gene3D" id="3.30.450.60">
    <property type="match status" value="1"/>
</dbReference>
<sequence length="78" mass="8538">MNLEVASASTTVNVPADLLLNGLLLRNDVEKRIALEILDLILLHIDEIVDGGIILETYANTIARKVASNDDDNTVTFF</sequence>
<evidence type="ECO:0000256" key="11">
    <source>
        <dbReference type="RuleBase" id="RU366053"/>
    </source>
</evidence>
<dbReference type="GO" id="GO:0006886">
    <property type="term" value="P:intracellular protein transport"/>
    <property type="evidence" value="ECO:0007669"/>
    <property type="project" value="TreeGrafter"/>
</dbReference>
<keyword evidence="11" id="KW-0963">Cytoplasm</keyword>
<keyword evidence="7 11" id="KW-0333">Golgi apparatus</keyword>
<keyword evidence="9 11" id="KW-0968">Cytoplasmic vesicle</keyword>
<dbReference type="Proteomes" id="UP001085076">
    <property type="component" value="Miscellaneous, Linkage group lg02"/>
</dbReference>
<evidence type="ECO:0000313" key="13">
    <source>
        <dbReference type="Proteomes" id="UP001085076"/>
    </source>
</evidence>
<comment type="function">
    <text evidence="11">The zeta subunit may be involved in regulating the coat assembly and, hence, the rate of biosynthetic protein transport due to its association-dissociation properties with the coatomer complex.</text>
</comment>
<evidence type="ECO:0000256" key="10">
    <source>
        <dbReference type="ARBA" id="ARBA00029433"/>
    </source>
</evidence>
<reference evidence="12" key="1">
    <citation type="submission" date="2021-03" db="EMBL/GenBank/DDBJ databases">
        <authorList>
            <person name="Li Z."/>
            <person name="Yang C."/>
        </authorList>
    </citation>
    <scope>NUCLEOTIDE SEQUENCE</scope>
    <source>
        <strain evidence="12">Dzin_1.0</strain>
        <tissue evidence="12">Leaf</tissue>
    </source>
</reference>
<evidence type="ECO:0000256" key="3">
    <source>
        <dbReference type="ARBA" id="ARBA00006972"/>
    </source>
</evidence>
<evidence type="ECO:0000256" key="7">
    <source>
        <dbReference type="ARBA" id="ARBA00023034"/>
    </source>
</evidence>
<comment type="subunit">
    <text evidence="4 11">Oligomeric complex that consists of at least the alpha, beta, beta', gamma, delta, epsilon and zeta subunits.</text>
</comment>
<keyword evidence="8 11" id="KW-0472">Membrane</keyword>
<comment type="similarity">
    <text evidence="3 11">Belongs to the adaptor complexes small subunit family.</text>
</comment>
<evidence type="ECO:0000256" key="2">
    <source>
        <dbReference type="ARBA" id="ARBA00004395"/>
    </source>
</evidence>
<dbReference type="PANTHER" id="PTHR11043">
    <property type="entry name" value="ZETA-COAT PROTEIN"/>
    <property type="match status" value="1"/>
</dbReference>
<evidence type="ECO:0000256" key="5">
    <source>
        <dbReference type="ARBA" id="ARBA00022448"/>
    </source>
</evidence>
<evidence type="ECO:0000256" key="6">
    <source>
        <dbReference type="ARBA" id="ARBA00022927"/>
    </source>
</evidence>
<accession>A0A9D5CXN0</accession>
<dbReference type="InterPro" id="IPR039652">
    <property type="entry name" value="Coatomer_zeta"/>
</dbReference>
<keyword evidence="6 11" id="KW-0653">Protein transport</keyword>
<dbReference type="AlphaFoldDB" id="A0A9D5CXN0"/>
<keyword evidence="13" id="KW-1185">Reference proteome</keyword>
<comment type="caution">
    <text evidence="12">The sequence shown here is derived from an EMBL/GenBank/DDBJ whole genome shotgun (WGS) entry which is preliminary data.</text>
</comment>
<protein>
    <recommendedName>
        <fullName evidence="11">Coatomer subunit zeta</fullName>
    </recommendedName>
</protein>
<name>A0A9D5CXN0_9LILI</name>
<dbReference type="EMBL" id="JAGGNH010000002">
    <property type="protein sequence ID" value="KAJ0981238.1"/>
    <property type="molecule type" value="Genomic_DNA"/>
</dbReference>
<dbReference type="PANTHER" id="PTHR11043:SF0">
    <property type="entry name" value="COATOMER SUBUNIT ZETA"/>
    <property type="match status" value="1"/>
</dbReference>
<keyword evidence="5 11" id="KW-0813">Transport</keyword>
<dbReference type="GO" id="GO:0000139">
    <property type="term" value="C:Golgi membrane"/>
    <property type="evidence" value="ECO:0007669"/>
    <property type="project" value="UniProtKB-SubCell"/>
</dbReference>
<comment type="subcellular location">
    <subcellularLocation>
        <location evidence="11">Cytoplasm</location>
    </subcellularLocation>
    <subcellularLocation>
        <location evidence="2 11">Golgi apparatus membrane</location>
        <topology evidence="2 11">Peripheral membrane protein</topology>
        <orientation evidence="11">Cytoplasmic side</orientation>
    </subcellularLocation>
    <subcellularLocation>
        <location evidence="11">Cytoplasmic vesicle</location>
        <location evidence="11">COPI-coated vesicle membrane</location>
        <topology evidence="11">Peripheral membrane protein</topology>
        <orientation evidence="11">Cytoplasmic side</orientation>
    </subcellularLocation>
    <subcellularLocation>
        <location evidence="1">Cytoplasmic vesicle membrane</location>
    </subcellularLocation>
    <subcellularLocation>
        <location evidence="10">Endomembrane system</location>
        <topology evidence="10">Peripheral membrane protein</topology>
        <orientation evidence="10">Cytoplasmic side</orientation>
    </subcellularLocation>
</comment>
<dbReference type="GO" id="GO:0030126">
    <property type="term" value="C:COPI vesicle coat"/>
    <property type="evidence" value="ECO:0007669"/>
    <property type="project" value="UniProtKB-UniRule"/>
</dbReference>
<organism evidence="12 13">
    <name type="scientific">Dioscorea zingiberensis</name>
    <dbReference type="NCBI Taxonomy" id="325984"/>
    <lineage>
        <taxon>Eukaryota</taxon>
        <taxon>Viridiplantae</taxon>
        <taxon>Streptophyta</taxon>
        <taxon>Embryophyta</taxon>
        <taxon>Tracheophyta</taxon>
        <taxon>Spermatophyta</taxon>
        <taxon>Magnoliopsida</taxon>
        <taxon>Liliopsida</taxon>
        <taxon>Dioscoreales</taxon>
        <taxon>Dioscoreaceae</taxon>
        <taxon>Dioscorea</taxon>
    </lineage>
</organism>
<evidence type="ECO:0000313" key="12">
    <source>
        <dbReference type="EMBL" id="KAJ0981238.1"/>
    </source>
</evidence>
<dbReference type="OrthoDB" id="10249988at2759"/>